<evidence type="ECO:0000256" key="1">
    <source>
        <dbReference type="SAM" id="SignalP"/>
    </source>
</evidence>
<keyword evidence="3" id="KW-1185">Reference proteome</keyword>
<evidence type="ECO:0000313" key="3">
    <source>
        <dbReference type="Proteomes" id="UP000030960"/>
    </source>
</evidence>
<evidence type="ECO:0000313" key="2">
    <source>
        <dbReference type="EMBL" id="KHQ52324.1"/>
    </source>
</evidence>
<reference evidence="2 3" key="1">
    <citation type="submission" date="2014-10" db="EMBL/GenBank/DDBJ databases">
        <title>Genome sequence of Ponticoccus sp. strain UMTAT08 isolated from clonal culture of toxic dinoflagellate Alexandrium tamiyavanichii.</title>
        <authorList>
            <person name="Gan H.Y."/>
            <person name="Muhd D.-D."/>
            <person name="Mohd Noor M.E."/>
            <person name="Yeong Y.S."/>
            <person name="Usup G."/>
        </authorList>
    </citation>
    <scope>NUCLEOTIDE SEQUENCE [LARGE SCALE GENOMIC DNA]</scope>
    <source>
        <strain evidence="2 3">UMTAT08</strain>
    </source>
</reference>
<accession>A0A0B3SPG0</accession>
<dbReference type="AlphaFoldDB" id="A0A0B3SPG0"/>
<dbReference type="Proteomes" id="UP000030960">
    <property type="component" value="Unassembled WGS sequence"/>
</dbReference>
<organism evidence="2 3">
    <name type="scientific">Mameliella alba</name>
    <dbReference type="NCBI Taxonomy" id="561184"/>
    <lineage>
        <taxon>Bacteria</taxon>
        <taxon>Pseudomonadati</taxon>
        <taxon>Pseudomonadota</taxon>
        <taxon>Alphaproteobacteria</taxon>
        <taxon>Rhodobacterales</taxon>
        <taxon>Roseobacteraceae</taxon>
        <taxon>Mameliella</taxon>
    </lineage>
</organism>
<gene>
    <name evidence="2" type="ORF">OA50_03342</name>
</gene>
<feature type="signal peptide" evidence="1">
    <location>
        <begin position="1"/>
        <end position="17"/>
    </location>
</feature>
<dbReference type="STRING" id="561184.SAMN05216376_102309"/>
<dbReference type="RefSeq" id="WP_043143600.1">
    <property type="nucleotide sequence ID" value="NZ_JSUQ01000012.1"/>
</dbReference>
<dbReference type="EMBL" id="JSUQ01000012">
    <property type="protein sequence ID" value="KHQ52324.1"/>
    <property type="molecule type" value="Genomic_DNA"/>
</dbReference>
<name>A0A0B3SPG0_9RHOB</name>
<keyword evidence="1" id="KW-0732">Signal</keyword>
<dbReference type="OrthoDB" id="7843709at2"/>
<feature type="chain" id="PRO_5002098143" evidence="1">
    <location>
        <begin position="18"/>
        <end position="186"/>
    </location>
</feature>
<comment type="caution">
    <text evidence="2">The sequence shown here is derived from an EMBL/GenBank/DDBJ whole genome shotgun (WGS) entry which is preliminary data.</text>
</comment>
<sequence>MRALIALCALAVTPALAQDLPIFQEERGYEILGGIDVGLLVRNGGHAFYCEVDEGPDDRFLVMETCLPILGPKAAASASRATLSRARGEKAFVEAIEALPPSVFIPAVTQTMRGFGCVLDMRTGEDAFLAVLARHVAEEAVYDGEMTEGLIDAIGEVTEDTAEIMMDQGLIVLDRAAGKAHLVNCP</sequence>
<proteinExistence type="predicted"/>
<protein>
    <submittedName>
        <fullName evidence="2">Uncharacterized protein</fullName>
    </submittedName>
</protein>